<accession>V5WHP9</accession>
<evidence type="ECO:0000313" key="3">
    <source>
        <dbReference type="EMBL" id="AHC15338.1"/>
    </source>
</evidence>
<dbReference type="EMBL" id="CP006939">
    <property type="protein sequence ID" value="AHC15338.1"/>
    <property type="molecule type" value="Genomic_DNA"/>
</dbReference>
<sequence>MTKTPRGLRPHIIVCGTVNSGKSTFLNRFTGKDVSITSSSRGTTTDPVYINMELLPFGPVTLVDTPGLDDEGELGQQRIERARRLIASGDQLIFLTRPDAWNRSTVKLINECAKSVHNLQLVFTHRDLPEESAMVNEFMKQFEARQGDAEGLAANITPHHISGTTGAGLEALSRQLIAELEKAKKQERSLLQDMVREYQLVMMVVPIDLEAPKGRLILPQVQAIREVLDADGATLTVKEREIDWALSLLRQKPDLAVTDSQAVLKAAGSIPEDIPLTTFSILFSRLKGDLKTFVDASDVIDDLQDGDRILIAETCTHKTMCDDIGRVKIPRWLRQYSGKDLDIRTLGGEFPTDLDNYRLIIHCGGCMITRKRMLQRMGLAAHSRVPITNYGIAISKLHHVLERVLRPFTMSGDGA</sequence>
<dbReference type="Gene3D" id="3.40.50.300">
    <property type="entry name" value="P-loop containing nucleotide triphosphate hydrolases"/>
    <property type="match status" value="1"/>
</dbReference>
<dbReference type="InterPro" id="IPR005225">
    <property type="entry name" value="Small_GTP-bd"/>
</dbReference>
<dbReference type="InterPro" id="IPR003593">
    <property type="entry name" value="AAA+_ATPase"/>
</dbReference>
<dbReference type="eggNOG" id="COG0486">
    <property type="taxonomic scope" value="Bacteria"/>
</dbReference>
<dbReference type="NCBIfam" id="TIGR03918">
    <property type="entry name" value="GTP_HydF"/>
    <property type="match status" value="1"/>
</dbReference>
<feature type="domain" description="AAA+ ATPase" evidence="2">
    <location>
        <begin position="8"/>
        <end position="148"/>
    </location>
</feature>
<dbReference type="InterPro" id="IPR041606">
    <property type="entry name" value="HydF_dimer"/>
</dbReference>
<dbReference type="PANTHER" id="PTHR42714:SF6">
    <property type="entry name" value="TRANSLATION INITIATION FACTOR IF-2"/>
    <property type="match status" value="1"/>
</dbReference>
<dbReference type="InterPro" id="IPR023873">
    <property type="entry name" value="FeFe-hyd_GTPase_HydF"/>
</dbReference>
<dbReference type="HOGENOM" id="CLU_042017_0_0_12"/>
<dbReference type="PATRIC" id="fig|1307761.3.peg.1960"/>
<dbReference type="AlphaFoldDB" id="V5WHP9"/>
<feature type="coiled-coil region" evidence="1">
    <location>
        <begin position="169"/>
        <end position="197"/>
    </location>
</feature>
<dbReference type="GO" id="GO:0030488">
    <property type="term" value="P:tRNA methylation"/>
    <property type="evidence" value="ECO:0007669"/>
    <property type="project" value="TreeGrafter"/>
</dbReference>
<dbReference type="PANTHER" id="PTHR42714">
    <property type="entry name" value="TRNA MODIFICATION GTPASE GTPBP3"/>
    <property type="match status" value="1"/>
</dbReference>
<dbReference type="SMART" id="SM00382">
    <property type="entry name" value="AAA"/>
    <property type="match status" value="1"/>
</dbReference>
<keyword evidence="1" id="KW-0175">Coiled coil</keyword>
<evidence type="ECO:0000259" key="2">
    <source>
        <dbReference type="SMART" id="SM00382"/>
    </source>
</evidence>
<evidence type="ECO:0000256" key="1">
    <source>
        <dbReference type="SAM" id="Coils"/>
    </source>
</evidence>
<dbReference type="RefSeq" id="WP_024268255.1">
    <property type="nucleotide sequence ID" value="NC_023035.1"/>
</dbReference>
<proteinExistence type="predicted"/>
<dbReference type="Proteomes" id="UP000018680">
    <property type="component" value="Chromosome"/>
</dbReference>
<dbReference type="GO" id="GO:0005525">
    <property type="term" value="F:GTP binding"/>
    <property type="evidence" value="ECO:0007669"/>
    <property type="project" value="InterPro"/>
</dbReference>
<dbReference type="CDD" id="cd00880">
    <property type="entry name" value="Era_like"/>
    <property type="match status" value="1"/>
</dbReference>
<dbReference type="Gene3D" id="3.40.50.11410">
    <property type="match status" value="1"/>
</dbReference>
<keyword evidence="4" id="KW-1185">Reference proteome</keyword>
<dbReference type="InterPro" id="IPR040644">
    <property type="entry name" value="HydF_tetramer"/>
</dbReference>
<dbReference type="Pfam" id="PF18128">
    <property type="entry name" value="HydF_dimer"/>
    <property type="match status" value="1"/>
</dbReference>
<dbReference type="SUPFAM" id="SSF52540">
    <property type="entry name" value="P-loop containing nucleoside triphosphate hydrolases"/>
    <property type="match status" value="1"/>
</dbReference>
<dbReference type="GO" id="GO:0005737">
    <property type="term" value="C:cytoplasm"/>
    <property type="evidence" value="ECO:0007669"/>
    <property type="project" value="TreeGrafter"/>
</dbReference>
<reference evidence="3 4" key="1">
    <citation type="journal article" date="2015" name="Stand. Genomic Sci.">
        <title>Complete genome sequence and description of Salinispira pacifica gen. nov., sp. nov., a novel spirochaete isolated form a hypersaline microbial mat.</title>
        <authorList>
            <person name="Ben Hania W."/>
            <person name="Joseph M."/>
            <person name="Schumann P."/>
            <person name="Bunk B."/>
            <person name="Fiebig A."/>
            <person name="Sproer C."/>
            <person name="Klenk H.P."/>
            <person name="Fardeau M.L."/>
            <person name="Spring S."/>
        </authorList>
    </citation>
    <scope>NUCLEOTIDE SEQUENCE [LARGE SCALE GENOMIC DNA]</scope>
    <source>
        <strain evidence="3 4">L21-RPul-D2</strain>
    </source>
</reference>
<dbReference type="STRING" id="1307761.L21SP2_1967"/>
<dbReference type="InterPro" id="IPR027417">
    <property type="entry name" value="P-loop_NTPase"/>
</dbReference>
<dbReference type="GO" id="GO:0002098">
    <property type="term" value="P:tRNA wobble uridine modification"/>
    <property type="evidence" value="ECO:0007669"/>
    <property type="project" value="TreeGrafter"/>
</dbReference>
<dbReference type="Gene3D" id="3.40.50.11420">
    <property type="match status" value="1"/>
</dbReference>
<dbReference type="Pfam" id="PF18133">
    <property type="entry name" value="HydF_tetramer"/>
    <property type="match status" value="1"/>
</dbReference>
<gene>
    <name evidence="3" type="ORF">L21SP2_1967</name>
</gene>
<organism evidence="3 4">
    <name type="scientific">Salinispira pacifica</name>
    <dbReference type="NCBI Taxonomy" id="1307761"/>
    <lineage>
        <taxon>Bacteria</taxon>
        <taxon>Pseudomonadati</taxon>
        <taxon>Spirochaetota</taxon>
        <taxon>Spirochaetia</taxon>
        <taxon>Spirochaetales</taxon>
        <taxon>Spirochaetaceae</taxon>
        <taxon>Salinispira</taxon>
    </lineage>
</organism>
<evidence type="ECO:0000313" key="4">
    <source>
        <dbReference type="Proteomes" id="UP000018680"/>
    </source>
</evidence>
<dbReference type="Pfam" id="PF01926">
    <property type="entry name" value="MMR_HSR1"/>
    <property type="match status" value="1"/>
</dbReference>
<name>V5WHP9_9SPIO</name>
<protein>
    <submittedName>
        <fullName evidence="3">[FeFe]-hydrogenase maturation protein HydF</fullName>
    </submittedName>
</protein>
<dbReference type="InterPro" id="IPR006073">
    <property type="entry name" value="GTP-bd"/>
</dbReference>
<dbReference type="NCBIfam" id="TIGR00231">
    <property type="entry name" value="small_GTP"/>
    <property type="match status" value="1"/>
</dbReference>
<dbReference type="KEGG" id="slr:L21SP2_1967"/>